<keyword evidence="1" id="KW-0175">Coiled coil</keyword>
<protein>
    <submittedName>
        <fullName evidence="3">Uncharacterized protein</fullName>
    </submittedName>
</protein>
<reference evidence="3" key="1">
    <citation type="submission" date="2023-08" db="EMBL/GenBank/DDBJ databases">
        <title>Draft sequence of the Babesia gibsoni genome.</title>
        <authorList>
            <person name="Yamagishi J.Y."/>
            <person name="Xuan X.X."/>
        </authorList>
    </citation>
    <scope>NUCLEOTIDE SEQUENCE</scope>
    <source>
        <strain evidence="3">Azabu</strain>
    </source>
</reference>
<dbReference type="EMBL" id="JAVEPI010000002">
    <property type="protein sequence ID" value="KAK1443833.1"/>
    <property type="molecule type" value="Genomic_DNA"/>
</dbReference>
<sequence>MQPVKWSHYAADATFTLVHIKCKNTQDGEIQSQENASAYLQQLTEGFLKEEDITASPRCDTISVSQGGILAVGILIKPLQNEDVTDTWFDKYRDYEMTTYIPAFDDDTELLNPRRIDTFQGDHFSLKHTVTGTKCAPYVMHFTVDNILVHANMLHKSLPLMAYLNHKDVSDRKAAPLLFVGEVMVKENLHISTFARDNAILVMLTNTDVKQDIEIEDTQISYSRCKKPNVSINCAALHRDKVTTPFTIESENKVNLLFSTDTTQRRIVDERTKLFVKWPIYAASSDDPAATDSAKAVPADPNKGRTTNIKDILVAHDNGTPEGTPTTKELAEAGEELRKAEEAVKASKDQLENMQREQEEIKEEVGPKRIEKIKELLKKKKELLKRIASIGKTLRYEHDQFYPHLIGKPIIIIATDENDKKRVANTLAHIEGARDFIRKLQSPCSSLERIQDDGATKKKNKHDRFKIIQKTLDSMPAEERLNYDEKMIQHYEGIIQEIEAGIEKANVELAQSWKNYSQ</sequence>
<dbReference type="Proteomes" id="UP001230268">
    <property type="component" value="Unassembled WGS sequence"/>
</dbReference>
<name>A0AAD8UU43_BABGI</name>
<dbReference type="AlphaFoldDB" id="A0AAD8UU43"/>
<evidence type="ECO:0000313" key="4">
    <source>
        <dbReference type="Proteomes" id="UP001230268"/>
    </source>
</evidence>
<proteinExistence type="predicted"/>
<keyword evidence="4" id="KW-1185">Reference proteome</keyword>
<evidence type="ECO:0000313" key="3">
    <source>
        <dbReference type="EMBL" id="KAK1443833.1"/>
    </source>
</evidence>
<organism evidence="3 4">
    <name type="scientific">Babesia gibsoni</name>
    <dbReference type="NCBI Taxonomy" id="33632"/>
    <lineage>
        <taxon>Eukaryota</taxon>
        <taxon>Sar</taxon>
        <taxon>Alveolata</taxon>
        <taxon>Apicomplexa</taxon>
        <taxon>Aconoidasida</taxon>
        <taxon>Piroplasmida</taxon>
        <taxon>Babesiidae</taxon>
        <taxon>Babesia</taxon>
    </lineage>
</organism>
<feature type="coiled-coil region" evidence="1">
    <location>
        <begin position="330"/>
        <end position="393"/>
    </location>
</feature>
<accession>A0AAD8UU43</accession>
<gene>
    <name evidence="3" type="ORF">BgAZ_207090</name>
</gene>
<evidence type="ECO:0000256" key="1">
    <source>
        <dbReference type="SAM" id="Coils"/>
    </source>
</evidence>
<feature type="compositionally biased region" description="Low complexity" evidence="2">
    <location>
        <begin position="287"/>
        <end position="296"/>
    </location>
</feature>
<comment type="caution">
    <text evidence="3">The sequence shown here is derived from an EMBL/GenBank/DDBJ whole genome shotgun (WGS) entry which is preliminary data.</text>
</comment>
<evidence type="ECO:0000256" key="2">
    <source>
        <dbReference type="SAM" id="MobiDB-lite"/>
    </source>
</evidence>
<feature type="region of interest" description="Disordered" evidence="2">
    <location>
        <begin position="287"/>
        <end position="306"/>
    </location>
</feature>